<reference evidence="2 3" key="1">
    <citation type="submission" date="2020-02" db="EMBL/GenBank/DDBJ databases">
        <authorList>
            <person name="Hogendoorn C."/>
        </authorList>
    </citation>
    <scope>NUCLEOTIDE SEQUENCE [LARGE SCALE GENOMIC DNA]</scope>
    <source>
        <strain evidence="2">R501</strain>
    </source>
</reference>
<keyword evidence="1" id="KW-0812">Transmembrane</keyword>
<organism evidence="2 3">
    <name type="scientific">Candidatus Hydrogenisulfobacillus filiaventi</name>
    <dbReference type="NCBI Taxonomy" id="2707344"/>
    <lineage>
        <taxon>Bacteria</taxon>
        <taxon>Bacillati</taxon>
        <taxon>Bacillota</taxon>
        <taxon>Clostridia</taxon>
        <taxon>Eubacteriales</taxon>
        <taxon>Clostridiales Family XVII. Incertae Sedis</taxon>
        <taxon>Candidatus Hydrogenisulfobacillus</taxon>
    </lineage>
</organism>
<keyword evidence="1" id="KW-0472">Membrane</keyword>
<name>A0A6F8ZK74_9FIRM</name>
<sequence length="63" mass="6971">MGIAGWILGLAAIAAGIWLWRYPSRYGRGFVQAISLIVILGGVYIIWAADLLARRPVLHHPLF</sequence>
<dbReference type="EMBL" id="LR778114">
    <property type="protein sequence ID" value="CAB1130198.1"/>
    <property type="molecule type" value="Genomic_DNA"/>
</dbReference>
<dbReference type="AlphaFoldDB" id="A0A6F8ZK74"/>
<gene>
    <name evidence="2" type="ORF">R50_2709</name>
</gene>
<proteinExistence type="predicted"/>
<evidence type="ECO:0000313" key="3">
    <source>
        <dbReference type="Proteomes" id="UP000503399"/>
    </source>
</evidence>
<accession>A0A6F8ZK74</accession>
<keyword evidence="3" id="KW-1185">Reference proteome</keyword>
<dbReference type="Proteomes" id="UP000503399">
    <property type="component" value="Chromosome"/>
</dbReference>
<feature type="transmembrane region" description="Helical" evidence="1">
    <location>
        <begin position="30"/>
        <end position="53"/>
    </location>
</feature>
<keyword evidence="1" id="KW-1133">Transmembrane helix</keyword>
<evidence type="ECO:0000313" key="2">
    <source>
        <dbReference type="EMBL" id="CAB1130198.1"/>
    </source>
</evidence>
<evidence type="ECO:0000256" key="1">
    <source>
        <dbReference type="SAM" id="Phobius"/>
    </source>
</evidence>
<protein>
    <submittedName>
        <fullName evidence="2">Uncharacterized protein</fullName>
    </submittedName>
</protein>
<dbReference type="KEGG" id="hfv:R50_2709"/>